<proteinExistence type="predicted"/>
<dbReference type="AlphaFoldDB" id="A0A8E2DQ94"/>
<reference evidence="2 3" key="1">
    <citation type="submission" date="2016-07" db="EMBL/GenBank/DDBJ databases">
        <title>Draft genome of the white-rot fungus Obba rivulosa 3A-2.</title>
        <authorList>
            <consortium name="DOE Joint Genome Institute"/>
            <person name="Miettinen O."/>
            <person name="Riley R."/>
            <person name="Acob R."/>
            <person name="Barry K."/>
            <person name="Cullen D."/>
            <person name="De Vries R."/>
            <person name="Hainaut M."/>
            <person name="Hatakka A."/>
            <person name="Henrissat B."/>
            <person name="Hilden K."/>
            <person name="Kuo R."/>
            <person name="Labutti K."/>
            <person name="Lipzen A."/>
            <person name="Makela M.R."/>
            <person name="Sandor L."/>
            <person name="Spatafora J.W."/>
            <person name="Grigoriev I.V."/>
            <person name="Hibbett D.S."/>
        </authorList>
    </citation>
    <scope>NUCLEOTIDE SEQUENCE [LARGE SCALE GENOMIC DNA]</scope>
    <source>
        <strain evidence="2 3">3A-2</strain>
    </source>
</reference>
<accession>A0A8E2DQ94</accession>
<name>A0A8E2DQ94_9APHY</name>
<gene>
    <name evidence="2" type="ORF">OBBRIDRAFT_832382</name>
</gene>
<dbReference type="Proteomes" id="UP000250043">
    <property type="component" value="Unassembled WGS sequence"/>
</dbReference>
<evidence type="ECO:0000313" key="2">
    <source>
        <dbReference type="EMBL" id="OCH93768.1"/>
    </source>
</evidence>
<evidence type="ECO:0000256" key="1">
    <source>
        <dbReference type="SAM" id="MobiDB-lite"/>
    </source>
</evidence>
<organism evidence="2 3">
    <name type="scientific">Obba rivulosa</name>
    <dbReference type="NCBI Taxonomy" id="1052685"/>
    <lineage>
        <taxon>Eukaryota</taxon>
        <taxon>Fungi</taxon>
        <taxon>Dikarya</taxon>
        <taxon>Basidiomycota</taxon>
        <taxon>Agaricomycotina</taxon>
        <taxon>Agaricomycetes</taxon>
        <taxon>Polyporales</taxon>
        <taxon>Gelatoporiaceae</taxon>
        <taxon>Obba</taxon>
    </lineage>
</organism>
<dbReference type="EMBL" id="KV722351">
    <property type="protein sequence ID" value="OCH93768.1"/>
    <property type="molecule type" value="Genomic_DNA"/>
</dbReference>
<dbReference type="OrthoDB" id="5570013at2759"/>
<protein>
    <submittedName>
        <fullName evidence="2">Uncharacterized protein</fullName>
    </submittedName>
</protein>
<evidence type="ECO:0000313" key="3">
    <source>
        <dbReference type="Proteomes" id="UP000250043"/>
    </source>
</evidence>
<feature type="region of interest" description="Disordered" evidence="1">
    <location>
        <begin position="321"/>
        <end position="341"/>
    </location>
</feature>
<keyword evidence="3" id="KW-1185">Reference proteome</keyword>
<sequence>METKIDAETTQYCIQNATWTTVNDAPPKLETFSHVVEASFSLPLSSDLLYLVARGALSHGMVQILSSGVAESNYMAVHVSVAYDYAHMLDRIKVCLLQPEEGQRGVGIFSPADLPYPARKYRTHFDVVVQVPAMVKGHPALVKRFESDMPLFSYQVDLPRDAVLFDHLSLSTSNKPIIVNSLATNTAMLHTMNSKIEGAFSTASYLSLHTLSAPIKADVQMLNANDGTQTQLWMQTSHSGINATAELVSTSTHATEGSFKIHGRTSGGLLDISALNAPIDHVLDLTAETSNALASVSLHRTWQGAFHLLASRFFTPAIDADTSSSDPSGGSRHRRVHTKGSKENVVEGYAEWVPKKGQTGGELKVITSNAPLHVTL</sequence>